<dbReference type="PANTHER" id="PTHR34296">
    <property type="entry name" value="TRANSCRIPTIONAL ACTIVATOR PROTEIN MED"/>
    <property type="match status" value="1"/>
</dbReference>
<keyword evidence="4" id="KW-0472">Membrane</keyword>
<dbReference type="KEGG" id="broo:brsh051_22660"/>
<dbReference type="AlphaFoldDB" id="A0AAN0KJ37"/>
<evidence type="ECO:0000256" key="2">
    <source>
        <dbReference type="ARBA" id="ARBA00022475"/>
    </source>
</evidence>
<dbReference type="Gene3D" id="3.40.50.2300">
    <property type="match status" value="3"/>
</dbReference>
<keyword evidence="2" id="KW-1003">Cell membrane</keyword>
<dbReference type="RefSeq" id="WP_286265069.1">
    <property type="nucleotide sequence ID" value="NZ_AP028056.1"/>
</dbReference>
<dbReference type="InterPro" id="IPR003760">
    <property type="entry name" value="PnrA-like"/>
</dbReference>
<reference evidence="8" key="1">
    <citation type="journal article" date="2024" name="Int. J. Syst. Evol. Microbiol.">
        <title>Brooklawnia propionicigenes sp. nov., a facultatively anaerobic, propionate-producing bacterium isolated from a methanogenic reactor treating waste from cattle farms.</title>
        <authorList>
            <person name="Akita Y."/>
            <person name="Ueki A."/>
            <person name="Tonouchi A."/>
            <person name="Sugawara Y."/>
            <person name="Honma S."/>
            <person name="Kaku N."/>
            <person name="Ueki K."/>
        </authorList>
    </citation>
    <scope>NUCLEOTIDE SEQUENCE</scope>
    <source>
        <strain evidence="8">SH051</strain>
    </source>
</reference>
<dbReference type="PANTHER" id="PTHR34296:SF2">
    <property type="entry name" value="ABC TRANSPORTER GUANOSINE-BINDING PROTEIN NUPN"/>
    <property type="match status" value="1"/>
</dbReference>
<dbReference type="PROSITE" id="PS51257">
    <property type="entry name" value="PROKAR_LIPOPROTEIN"/>
    <property type="match status" value="1"/>
</dbReference>
<feature type="domain" description="ABC transporter substrate-binding protein PnrA-like" evidence="7">
    <location>
        <begin position="41"/>
        <end position="189"/>
    </location>
</feature>
<sequence>MRLVRPLLCALAAITVAGCASGPDAGTAVSSTPVASPGAFKVCMVADEAGFSDGGINQLAYTGMMAAATDLKLLVGQAQADAQTDYAASIASLAAAQCTLIITVGQQHAGDAQAAAQANSGVKFLLVDAQPAEPRANLKPLLFDLADAAFLAGYVAAAQTQTGTVAEPTGADEPYRNGFAAGVDYFNQAKGAAVAVVPDAAASTDGVRKVVDAAVISAIGEAARGQFTSSPYYGTLKDGGVDIAPLDASAGDELKAEVEAVRAALINGSVTPPAAG</sequence>
<dbReference type="GO" id="GO:0005886">
    <property type="term" value="C:plasma membrane"/>
    <property type="evidence" value="ECO:0007669"/>
    <property type="project" value="UniProtKB-SubCell"/>
</dbReference>
<protein>
    <recommendedName>
        <fullName evidence="7">ABC transporter substrate-binding protein PnrA-like domain-containing protein</fullName>
    </recommendedName>
</protein>
<evidence type="ECO:0000313" key="8">
    <source>
        <dbReference type="EMBL" id="BEH02985.1"/>
    </source>
</evidence>
<comment type="subcellular location">
    <subcellularLocation>
        <location evidence="1">Cell membrane</location>
    </subcellularLocation>
</comment>
<keyword evidence="9" id="KW-1185">Reference proteome</keyword>
<organism evidence="8 9">
    <name type="scientific">Brooklawnia propionicigenes</name>
    <dbReference type="NCBI Taxonomy" id="3041175"/>
    <lineage>
        <taxon>Bacteria</taxon>
        <taxon>Bacillati</taxon>
        <taxon>Actinomycetota</taxon>
        <taxon>Actinomycetes</taxon>
        <taxon>Propionibacteriales</taxon>
        <taxon>Propionibacteriaceae</taxon>
        <taxon>Brooklawnia</taxon>
    </lineage>
</organism>
<evidence type="ECO:0000259" key="7">
    <source>
        <dbReference type="Pfam" id="PF02608"/>
    </source>
</evidence>
<evidence type="ECO:0000256" key="3">
    <source>
        <dbReference type="ARBA" id="ARBA00022729"/>
    </source>
</evidence>
<evidence type="ECO:0000256" key="6">
    <source>
        <dbReference type="SAM" id="SignalP"/>
    </source>
</evidence>
<keyword evidence="5" id="KW-0449">Lipoprotein</keyword>
<feature type="chain" id="PRO_5042829696" description="ABC transporter substrate-binding protein PnrA-like domain-containing protein" evidence="6">
    <location>
        <begin position="26"/>
        <end position="276"/>
    </location>
</feature>
<gene>
    <name evidence="8" type="ORF">brsh051_22660</name>
</gene>
<evidence type="ECO:0000256" key="1">
    <source>
        <dbReference type="ARBA" id="ARBA00004236"/>
    </source>
</evidence>
<evidence type="ECO:0000256" key="5">
    <source>
        <dbReference type="ARBA" id="ARBA00023288"/>
    </source>
</evidence>
<dbReference type="EMBL" id="AP028056">
    <property type="protein sequence ID" value="BEH02985.1"/>
    <property type="molecule type" value="Genomic_DNA"/>
</dbReference>
<dbReference type="InterPro" id="IPR050957">
    <property type="entry name" value="BMP_lipoprotein"/>
</dbReference>
<proteinExistence type="predicted"/>
<evidence type="ECO:0000313" key="9">
    <source>
        <dbReference type="Proteomes" id="UP001431656"/>
    </source>
</evidence>
<feature type="signal peptide" evidence="6">
    <location>
        <begin position="1"/>
        <end position="25"/>
    </location>
</feature>
<dbReference type="Proteomes" id="UP001431656">
    <property type="component" value="Chromosome"/>
</dbReference>
<name>A0AAN0KJ37_9ACTN</name>
<evidence type="ECO:0000256" key="4">
    <source>
        <dbReference type="ARBA" id="ARBA00023136"/>
    </source>
</evidence>
<keyword evidence="3 6" id="KW-0732">Signal</keyword>
<accession>A0AAN0KJ37</accession>
<dbReference type="Pfam" id="PF02608">
    <property type="entry name" value="Bmp"/>
    <property type="match status" value="1"/>
</dbReference>